<feature type="region of interest" description="Disordered" evidence="1">
    <location>
        <begin position="207"/>
        <end position="226"/>
    </location>
</feature>
<gene>
    <name evidence="2" type="ORF">GCM10007857_76140</name>
</gene>
<sequence>MILPPILASCGIDVTSVPVFDVTPDVNLNIGPAELPFNRLALWTAEDGVRIQKLRMRRPQSATNDADLFIEVLCAAQGKKTIEVLAYARQFMTTGHPGQMARALMIAGFCDANETSSQLFNDPRLDLGFLAQAKAAAQAAYDRNIWARHGYTLACAATDPAEYWRYCALMIRAADGRFVLWFDPEHDLTDKTLLPFAYFAHDSLKDRSKDKSKDRGEKLFGARPPSKETLSEVIKITDRTVQLGSVQPHNLSGRSRSSVNRLTPSIPQRKESSPAGITPGAQRHTEPGSRDFADFVTGSGAKS</sequence>
<feature type="region of interest" description="Disordered" evidence="1">
    <location>
        <begin position="244"/>
        <end position="303"/>
    </location>
</feature>
<evidence type="ECO:0000313" key="2">
    <source>
        <dbReference type="EMBL" id="GLR90898.1"/>
    </source>
</evidence>
<reference evidence="3" key="1">
    <citation type="journal article" date="2019" name="Int. J. Syst. Evol. Microbiol.">
        <title>The Global Catalogue of Microorganisms (GCM) 10K type strain sequencing project: providing services to taxonomists for standard genome sequencing and annotation.</title>
        <authorList>
            <consortium name="The Broad Institute Genomics Platform"/>
            <consortium name="The Broad Institute Genome Sequencing Center for Infectious Disease"/>
            <person name="Wu L."/>
            <person name="Ma J."/>
        </authorList>
    </citation>
    <scope>NUCLEOTIDE SEQUENCE [LARGE SCALE GENOMIC DNA]</scope>
    <source>
        <strain evidence="3">NBRC 102520</strain>
    </source>
</reference>
<feature type="compositionally biased region" description="Polar residues" evidence="1">
    <location>
        <begin position="244"/>
        <end position="266"/>
    </location>
</feature>
<dbReference type="Proteomes" id="UP001156905">
    <property type="component" value="Unassembled WGS sequence"/>
</dbReference>
<organism evidence="2 3">
    <name type="scientific">Bradyrhizobium iriomotense</name>
    <dbReference type="NCBI Taxonomy" id="441950"/>
    <lineage>
        <taxon>Bacteria</taxon>
        <taxon>Pseudomonadati</taxon>
        <taxon>Pseudomonadota</taxon>
        <taxon>Alphaproteobacteria</taxon>
        <taxon>Hyphomicrobiales</taxon>
        <taxon>Nitrobacteraceae</taxon>
        <taxon>Bradyrhizobium</taxon>
    </lineage>
</organism>
<keyword evidence="3" id="KW-1185">Reference proteome</keyword>
<name>A0ABQ6BA42_9BRAD</name>
<comment type="caution">
    <text evidence="2">The sequence shown here is derived from an EMBL/GenBank/DDBJ whole genome shotgun (WGS) entry which is preliminary data.</text>
</comment>
<feature type="compositionally biased region" description="Basic and acidic residues" evidence="1">
    <location>
        <begin position="283"/>
        <end position="293"/>
    </location>
</feature>
<proteinExistence type="predicted"/>
<evidence type="ECO:0000256" key="1">
    <source>
        <dbReference type="SAM" id="MobiDB-lite"/>
    </source>
</evidence>
<evidence type="ECO:0000313" key="3">
    <source>
        <dbReference type="Proteomes" id="UP001156905"/>
    </source>
</evidence>
<protein>
    <submittedName>
        <fullName evidence="2">Uncharacterized protein</fullName>
    </submittedName>
</protein>
<accession>A0ABQ6BA42</accession>
<dbReference type="EMBL" id="BSOW01000039">
    <property type="protein sequence ID" value="GLR90898.1"/>
    <property type="molecule type" value="Genomic_DNA"/>
</dbReference>